<dbReference type="Gene3D" id="1.10.10.60">
    <property type="entry name" value="Homeodomain-like"/>
    <property type="match status" value="1"/>
</dbReference>
<evidence type="ECO:0000313" key="6">
    <source>
        <dbReference type="EMBL" id="MVB07148.1"/>
    </source>
</evidence>
<dbReference type="GO" id="GO:0003700">
    <property type="term" value="F:DNA-binding transcription factor activity"/>
    <property type="evidence" value="ECO:0007669"/>
    <property type="project" value="InterPro"/>
</dbReference>
<dbReference type="InterPro" id="IPR053142">
    <property type="entry name" value="PchR_regulatory_protein"/>
</dbReference>
<dbReference type="InterPro" id="IPR018062">
    <property type="entry name" value="HTH_AraC-typ_CS"/>
</dbReference>
<dbReference type="Proteomes" id="UP000285951">
    <property type="component" value="Unassembled WGS sequence"/>
</dbReference>
<evidence type="ECO:0000256" key="3">
    <source>
        <dbReference type="ARBA" id="ARBA00023163"/>
    </source>
</evidence>
<evidence type="ECO:0000313" key="8">
    <source>
        <dbReference type="Proteomes" id="UP000462449"/>
    </source>
</evidence>
<reference evidence="6 7" key="1">
    <citation type="submission" date="2019-11" db="EMBL/GenBank/DDBJ databases">
        <title>Draft genome sequence of Labilibaculum sp. strain SYP isolated from Black Sea.</title>
        <authorList>
            <person name="Yadav S."/>
            <person name="Villanueva L."/>
        </authorList>
    </citation>
    <scope>NUCLEOTIDE SEQUENCE [LARGE SCALE GENOMIC DNA]</scope>
    <source>
        <strain evidence="6 7">44</strain>
    </source>
</reference>
<dbReference type="EMBL" id="WOTW01000017">
    <property type="protein sequence ID" value="MUP37943.1"/>
    <property type="molecule type" value="Genomic_DNA"/>
</dbReference>
<keyword evidence="7" id="KW-1185">Reference proteome</keyword>
<dbReference type="InterPro" id="IPR020449">
    <property type="entry name" value="Tscrpt_reg_AraC-type_HTH"/>
</dbReference>
<evidence type="ECO:0000313" key="5">
    <source>
        <dbReference type="EMBL" id="MUP37943.1"/>
    </source>
</evidence>
<dbReference type="PANTHER" id="PTHR47893">
    <property type="entry name" value="REGULATORY PROTEIN PCHR"/>
    <property type="match status" value="1"/>
</dbReference>
<dbReference type="OrthoDB" id="4480133at2"/>
<keyword evidence="2" id="KW-0238">DNA-binding</keyword>
<feature type="domain" description="HTH araC/xylS-type" evidence="4">
    <location>
        <begin position="232"/>
        <end position="330"/>
    </location>
</feature>
<dbReference type="Proteomes" id="UP000462449">
    <property type="component" value="Unassembled WGS sequence"/>
</dbReference>
<keyword evidence="3" id="KW-0804">Transcription</keyword>
<sequence>MKYSIDISSDDIQNSLLEEKINFNNFDKTKPSYDFNLDNHIGNVHFKEELLSGLILSDWESRFTTNTKLTSYHLTPIFSMHFMLSGYVNYEISNIKCPIKGGQNNIWSISEDKLGYSQYKKEMSCSSWCVSFEEDFLTRLVNAYPDLLTDPYLRHINGESFCMHKNHMSSNCDMNLIISQIKNAKLMGKTCHLYTQAKVMELLALQLQQLENKRNGLPCLCCLKKNELDKIHEAKNLLLSDINTPPTILDLSRNIGMNEKKLQNGFKEVFNQTVYGCLFDHKMNLARQFLLDTDKTIFEIALECGYEYASHFTTAFKRKYGISPKQFKRLNE</sequence>
<dbReference type="GO" id="GO:0043565">
    <property type="term" value="F:sequence-specific DNA binding"/>
    <property type="evidence" value="ECO:0007669"/>
    <property type="project" value="InterPro"/>
</dbReference>
<dbReference type="SUPFAM" id="SSF46689">
    <property type="entry name" value="Homeodomain-like"/>
    <property type="match status" value="1"/>
</dbReference>
<evidence type="ECO:0000259" key="4">
    <source>
        <dbReference type="PROSITE" id="PS01124"/>
    </source>
</evidence>
<dbReference type="PROSITE" id="PS01124">
    <property type="entry name" value="HTH_ARAC_FAMILY_2"/>
    <property type="match status" value="1"/>
</dbReference>
<gene>
    <name evidence="6" type="ORF">DWB62_008975</name>
    <name evidence="5" type="ORF">GNY23_08975</name>
</gene>
<dbReference type="Pfam" id="PF12833">
    <property type="entry name" value="HTH_18"/>
    <property type="match status" value="1"/>
</dbReference>
<dbReference type="SMART" id="SM00342">
    <property type="entry name" value="HTH_ARAC"/>
    <property type="match status" value="1"/>
</dbReference>
<name>A0A7M4D5L4_9BACT</name>
<dbReference type="PRINTS" id="PR00032">
    <property type="entry name" value="HTHARAC"/>
</dbReference>
<comment type="caution">
    <text evidence="5">The sequence shown here is derived from an EMBL/GenBank/DDBJ whole genome shotgun (WGS) entry which is preliminary data.</text>
</comment>
<dbReference type="InterPro" id="IPR009057">
    <property type="entry name" value="Homeodomain-like_sf"/>
</dbReference>
<evidence type="ECO:0000256" key="2">
    <source>
        <dbReference type="ARBA" id="ARBA00023125"/>
    </source>
</evidence>
<dbReference type="EMBL" id="QTZN02000017">
    <property type="protein sequence ID" value="MVB07148.1"/>
    <property type="molecule type" value="Genomic_DNA"/>
</dbReference>
<dbReference type="PANTHER" id="PTHR47893:SF1">
    <property type="entry name" value="REGULATORY PROTEIN PCHR"/>
    <property type="match status" value="1"/>
</dbReference>
<evidence type="ECO:0000256" key="1">
    <source>
        <dbReference type="ARBA" id="ARBA00023015"/>
    </source>
</evidence>
<keyword evidence="1" id="KW-0805">Transcription regulation</keyword>
<protein>
    <submittedName>
        <fullName evidence="5">Helix-turn-helix domain-containing protein</fullName>
    </submittedName>
</protein>
<reference evidence="5 8" key="2">
    <citation type="submission" date="2019-12" db="EMBL/GenBank/DDBJ databases">
        <title>Draft genome sequence of Labilibaculum sp. strain 44 isolated from deep waters of Black Sea.</title>
        <authorList>
            <person name="Yadav S."/>
            <person name="Villanueva L."/>
        </authorList>
    </citation>
    <scope>NUCLEOTIDE SEQUENCE [LARGE SCALE GENOMIC DNA]</scope>
    <source>
        <strain evidence="5 8">44</strain>
    </source>
</reference>
<organism evidence="5 8">
    <name type="scientific">Labilibaculum euxinus</name>
    <dbReference type="NCBI Taxonomy" id="2686357"/>
    <lineage>
        <taxon>Bacteria</taxon>
        <taxon>Pseudomonadati</taxon>
        <taxon>Bacteroidota</taxon>
        <taxon>Bacteroidia</taxon>
        <taxon>Marinilabiliales</taxon>
        <taxon>Marinifilaceae</taxon>
        <taxon>Labilibaculum</taxon>
    </lineage>
</organism>
<dbReference type="RefSeq" id="WP_156195688.1">
    <property type="nucleotide sequence ID" value="NZ_QTZN02000017.1"/>
</dbReference>
<dbReference type="PROSITE" id="PS00041">
    <property type="entry name" value="HTH_ARAC_FAMILY_1"/>
    <property type="match status" value="1"/>
</dbReference>
<evidence type="ECO:0000313" key="7">
    <source>
        <dbReference type="Proteomes" id="UP000285951"/>
    </source>
</evidence>
<accession>A0A7M4D5L4</accession>
<dbReference type="InterPro" id="IPR018060">
    <property type="entry name" value="HTH_AraC"/>
</dbReference>
<proteinExistence type="predicted"/>
<dbReference type="AlphaFoldDB" id="A0A7M4D5L4"/>